<evidence type="ECO:0000313" key="3">
    <source>
        <dbReference type="EMBL" id="GAA1499668.1"/>
    </source>
</evidence>
<reference evidence="3 4" key="1">
    <citation type="journal article" date="2019" name="Int. J. Syst. Evol. Microbiol.">
        <title>The Global Catalogue of Microorganisms (GCM) 10K type strain sequencing project: providing services to taxonomists for standard genome sequencing and annotation.</title>
        <authorList>
            <consortium name="The Broad Institute Genomics Platform"/>
            <consortium name="The Broad Institute Genome Sequencing Center for Infectious Disease"/>
            <person name="Wu L."/>
            <person name="Ma J."/>
        </authorList>
    </citation>
    <scope>NUCLEOTIDE SEQUENCE [LARGE SCALE GENOMIC DNA]</scope>
    <source>
        <strain evidence="3 4">JCM 15481</strain>
    </source>
</reference>
<gene>
    <name evidence="3" type="ORF">GCM10009802_53760</name>
</gene>
<dbReference type="Pfam" id="PF01266">
    <property type="entry name" value="DAO"/>
    <property type="match status" value="1"/>
</dbReference>
<dbReference type="InterPro" id="IPR006076">
    <property type="entry name" value="FAD-dep_OxRdtase"/>
</dbReference>
<dbReference type="EMBL" id="BAAAPF010000254">
    <property type="protein sequence ID" value="GAA1499668.1"/>
    <property type="molecule type" value="Genomic_DNA"/>
</dbReference>
<protein>
    <submittedName>
        <fullName evidence="3">NAD(P)/FAD-dependent oxidoreductase</fullName>
    </submittedName>
</protein>
<accession>A0ABN1ZIC9</accession>
<evidence type="ECO:0000259" key="2">
    <source>
        <dbReference type="Pfam" id="PF04324"/>
    </source>
</evidence>
<keyword evidence="4" id="KW-1185">Reference proteome</keyword>
<feature type="domain" description="BFD-like [2Fe-2S]-binding" evidence="2">
    <location>
        <begin position="404"/>
        <end position="457"/>
    </location>
</feature>
<feature type="domain" description="FAD dependent oxidoreductase" evidence="1">
    <location>
        <begin position="9"/>
        <end position="358"/>
    </location>
</feature>
<evidence type="ECO:0000313" key="4">
    <source>
        <dbReference type="Proteomes" id="UP001500443"/>
    </source>
</evidence>
<dbReference type="InterPro" id="IPR041854">
    <property type="entry name" value="BFD-like_2Fe2S-bd_dom_sf"/>
</dbReference>
<organism evidence="3 4">
    <name type="scientific">Streptomyces synnematoformans</name>
    <dbReference type="NCBI Taxonomy" id="415721"/>
    <lineage>
        <taxon>Bacteria</taxon>
        <taxon>Bacillati</taxon>
        <taxon>Actinomycetota</taxon>
        <taxon>Actinomycetes</taxon>
        <taxon>Kitasatosporales</taxon>
        <taxon>Streptomycetaceae</taxon>
        <taxon>Streptomyces</taxon>
    </lineage>
</organism>
<sequence>MAEPPAPYDVAVVGAGVVGSAVARELAGHELSVALLDARDDVGEGTSKANTALLHTGFDATPGTLESRLVRRGYALLSAYAEATGIPVERTGALLVAWTDEELAALPRLHDKAVANGYEHCAPLTAGEVYAQVPALGPGALGGLAVPGESVICSWTTALALATEARARGAAVLLGHRVEAAEPGPAATTLRTTAGDVAARWVVNAAGLAADTVDGLFGHGRFTVTPRRGELLVYDKLARPLAPRIVLPVPTARGKGVLISPTVYGNVMLGPTAEDVADRGDTATTAAGYDFLLARGRRLMPRLLAEEVTAAYAGLRAAIDRDDYLIEADPERRYLLAGGIRSTGLSASLAIAEHVRDLLGAAGLGLVPRTRLPAPPRMPNLGESAPRPYRDEELIARDGAYGRVVCFCERVTEGEIRDALRSPLPPAGPDGLRRRTRAMNGRCQGFSCAGEVEALLEAGP</sequence>
<dbReference type="Gene3D" id="3.30.9.10">
    <property type="entry name" value="D-Amino Acid Oxidase, subunit A, domain 2"/>
    <property type="match status" value="1"/>
</dbReference>
<comment type="caution">
    <text evidence="3">The sequence shown here is derived from an EMBL/GenBank/DDBJ whole genome shotgun (WGS) entry which is preliminary data.</text>
</comment>
<dbReference type="PANTHER" id="PTHR42720">
    <property type="entry name" value="GLYCEROL-3-PHOSPHATE DEHYDROGENASE"/>
    <property type="match status" value="1"/>
</dbReference>
<dbReference type="PANTHER" id="PTHR42720:SF1">
    <property type="entry name" value="GLYCEROL 3-PHOSPHATE OXIDASE"/>
    <property type="match status" value="1"/>
</dbReference>
<dbReference type="InterPro" id="IPR052745">
    <property type="entry name" value="G3P_Oxidase/Oxidoreductase"/>
</dbReference>
<dbReference type="SUPFAM" id="SSF54373">
    <property type="entry name" value="FAD-linked reductases, C-terminal domain"/>
    <property type="match status" value="1"/>
</dbReference>
<dbReference type="SUPFAM" id="SSF51905">
    <property type="entry name" value="FAD/NAD(P)-binding domain"/>
    <property type="match status" value="1"/>
</dbReference>
<dbReference type="RefSeq" id="WP_344293099.1">
    <property type="nucleotide sequence ID" value="NZ_BAAAPF010000254.1"/>
</dbReference>
<dbReference type="InterPro" id="IPR036188">
    <property type="entry name" value="FAD/NAD-bd_sf"/>
</dbReference>
<dbReference type="CDD" id="cd19946">
    <property type="entry name" value="GlpA-like_Fer2_BFD-like"/>
    <property type="match status" value="1"/>
</dbReference>
<proteinExistence type="predicted"/>
<name>A0ABN1ZIC9_9ACTN</name>
<dbReference type="Pfam" id="PF04324">
    <property type="entry name" value="Fer2_BFD"/>
    <property type="match status" value="1"/>
</dbReference>
<dbReference type="Gene3D" id="3.50.50.60">
    <property type="entry name" value="FAD/NAD(P)-binding domain"/>
    <property type="match status" value="1"/>
</dbReference>
<dbReference type="Gene3D" id="1.10.10.1100">
    <property type="entry name" value="BFD-like [2Fe-2S]-binding domain"/>
    <property type="match status" value="1"/>
</dbReference>
<evidence type="ECO:0000259" key="1">
    <source>
        <dbReference type="Pfam" id="PF01266"/>
    </source>
</evidence>
<dbReference type="InterPro" id="IPR007419">
    <property type="entry name" value="BFD-like_2Fe2S-bd_dom"/>
</dbReference>
<dbReference type="Proteomes" id="UP001500443">
    <property type="component" value="Unassembled WGS sequence"/>
</dbReference>